<dbReference type="InterPro" id="IPR051526">
    <property type="entry name" value="Beta-Glucosidase_SUN"/>
</dbReference>
<dbReference type="GeneID" id="64857594"/>
<feature type="chain" id="PRO_5034046825" evidence="4">
    <location>
        <begin position="18"/>
        <end position="374"/>
    </location>
</feature>
<comment type="caution">
    <text evidence="5">The sequence shown here is derived from an EMBL/GenBank/DDBJ whole genome shotgun (WGS) entry which is preliminary data.</text>
</comment>
<keyword evidence="6" id="KW-1185">Reference proteome</keyword>
<dbReference type="Proteomes" id="UP000644660">
    <property type="component" value="Unassembled WGS sequence"/>
</dbReference>
<reference evidence="5 6" key="1">
    <citation type="submission" date="2020-05" db="EMBL/GenBank/DDBJ databases">
        <authorList>
            <person name="Casaregola S."/>
            <person name="Devillers H."/>
            <person name="Grondin C."/>
        </authorList>
    </citation>
    <scope>NUCLEOTIDE SEQUENCE [LARGE SCALE GENOMIC DNA]</scope>
    <source>
        <strain evidence="5 6">CLIB 1767</strain>
    </source>
</reference>
<dbReference type="AlphaFoldDB" id="A0A8H2VG69"/>
<accession>A0A8H2VG69</accession>
<gene>
    <name evidence="5" type="ORF">KABA2_04S09834</name>
</gene>
<name>A0A8H2VG69_9SACH</name>
<dbReference type="OrthoDB" id="5339822at2759"/>
<dbReference type="InterPro" id="IPR005556">
    <property type="entry name" value="SUN"/>
</dbReference>
<dbReference type="GO" id="GO:0009986">
    <property type="term" value="C:cell surface"/>
    <property type="evidence" value="ECO:0007669"/>
    <property type="project" value="TreeGrafter"/>
</dbReference>
<evidence type="ECO:0000256" key="4">
    <source>
        <dbReference type="SAM" id="SignalP"/>
    </source>
</evidence>
<comment type="similarity">
    <text evidence="2">Belongs to the SUN family.</text>
</comment>
<keyword evidence="4" id="KW-0732">Signal</keyword>
<dbReference type="PANTHER" id="PTHR31316:SF2">
    <property type="entry name" value="BETA-GLUCOSIDASE-LIKE PROTEIN NCA3, MITOCHONDRIAL-RELATED"/>
    <property type="match status" value="1"/>
</dbReference>
<evidence type="ECO:0000256" key="3">
    <source>
        <dbReference type="ARBA" id="ARBA00023128"/>
    </source>
</evidence>
<dbReference type="PANTHER" id="PTHR31316">
    <property type="entry name" value="BETA-GLUCOSIDASE-LIKE PROTEIN NCA3, MITOCHONDRIAL-RELATED"/>
    <property type="match status" value="1"/>
</dbReference>
<feature type="signal peptide" evidence="4">
    <location>
        <begin position="1"/>
        <end position="17"/>
    </location>
</feature>
<dbReference type="EMBL" id="CAEFZW010000004">
    <property type="protein sequence ID" value="CAB4254594.1"/>
    <property type="molecule type" value="Genomic_DNA"/>
</dbReference>
<dbReference type="GO" id="GO:0009277">
    <property type="term" value="C:fungal-type cell wall"/>
    <property type="evidence" value="ECO:0007669"/>
    <property type="project" value="TreeGrafter"/>
</dbReference>
<comment type="subcellular location">
    <subcellularLocation>
        <location evidence="1">Mitochondrion</location>
    </subcellularLocation>
</comment>
<keyword evidence="3" id="KW-0496">Mitochondrion</keyword>
<evidence type="ECO:0000313" key="6">
    <source>
        <dbReference type="Proteomes" id="UP000644660"/>
    </source>
</evidence>
<sequence length="374" mass="38679">MKLSNILLLSTSSIALAAPAVHHDHNEKRALVTVTEFVDENGNAIVGATAATATAAAAAVKNQDVVANNVATSSKATTTLEGTSTTAATTKAAATATGSSSSSGYGDLSAFSGPNQEFQDGTISCSDFPSGQGVVSVDWDGLSGWSTIMDMNGNTATSCQDGYYCSYACQAGMSKTQWPSEQPSNGMSVGGLYCKNGLLYRSNTDSNYLCEWGQNSAVAVNNADQSISMCRTDYPGSENMVIPTLIEAGSSQPVSVVNEDSYYQWQGKKTSTQYYVNNAGVSVEDGCVWGSSGSGVGNWAPVVLGAGYTNGITYLSIIPNPNNKTPPNFNIKIVASEGSSVNGDCSYVDGVYTGSGSDGCTVSVTSGTAQFVFY</sequence>
<dbReference type="RefSeq" id="XP_041406438.1">
    <property type="nucleotide sequence ID" value="XM_041550504.1"/>
</dbReference>
<dbReference type="GO" id="GO:0031505">
    <property type="term" value="P:fungal-type cell wall organization"/>
    <property type="evidence" value="ECO:0007669"/>
    <property type="project" value="TreeGrafter"/>
</dbReference>
<protein>
    <submittedName>
        <fullName evidence="5">Similar to Saccharomyces cerevisiae YJL116C NCA3 Protein that functions with Nca2p to regulate mitochondrial expression of subunits 6 (Atp6p) and 8 (Atp8p ) of the Fo-F1 ATP synthase</fullName>
    </submittedName>
</protein>
<evidence type="ECO:0000313" key="5">
    <source>
        <dbReference type="EMBL" id="CAB4254594.1"/>
    </source>
</evidence>
<dbReference type="Pfam" id="PF03856">
    <property type="entry name" value="SUN"/>
    <property type="match status" value="1"/>
</dbReference>
<evidence type="ECO:0000256" key="2">
    <source>
        <dbReference type="ARBA" id="ARBA00010579"/>
    </source>
</evidence>
<evidence type="ECO:0000256" key="1">
    <source>
        <dbReference type="ARBA" id="ARBA00004173"/>
    </source>
</evidence>
<proteinExistence type="inferred from homology"/>
<dbReference type="GO" id="GO:0005739">
    <property type="term" value="C:mitochondrion"/>
    <property type="evidence" value="ECO:0007669"/>
    <property type="project" value="UniProtKB-SubCell"/>
</dbReference>
<organism evidence="5 6">
    <name type="scientific">Maudiozyma barnettii</name>
    <dbReference type="NCBI Taxonomy" id="61262"/>
    <lineage>
        <taxon>Eukaryota</taxon>
        <taxon>Fungi</taxon>
        <taxon>Dikarya</taxon>
        <taxon>Ascomycota</taxon>
        <taxon>Saccharomycotina</taxon>
        <taxon>Saccharomycetes</taxon>
        <taxon>Saccharomycetales</taxon>
        <taxon>Saccharomycetaceae</taxon>
        <taxon>Maudiozyma</taxon>
    </lineage>
</organism>